<keyword evidence="3" id="KW-0488">Methylation</keyword>
<evidence type="ECO:0000256" key="1">
    <source>
        <dbReference type="ARBA" id="ARBA00004173"/>
    </source>
</evidence>
<dbReference type="PROSITE" id="PS00745">
    <property type="entry name" value="RF_PROK_I"/>
    <property type="match status" value="1"/>
</dbReference>
<feature type="compositionally biased region" description="Low complexity" evidence="12">
    <location>
        <begin position="580"/>
        <end position="589"/>
    </location>
</feature>
<dbReference type="PANTHER" id="PTHR43804">
    <property type="entry name" value="LD18447P"/>
    <property type="match status" value="1"/>
</dbReference>
<gene>
    <name evidence="14" type="ORF">chiPu_0019073</name>
</gene>
<dbReference type="InterPro" id="IPR001810">
    <property type="entry name" value="F-box_dom"/>
</dbReference>
<dbReference type="FunFam" id="3.30.70.1660:FF:000004">
    <property type="entry name" value="Peptide chain release factor 1"/>
    <property type="match status" value="1"/>
</dbReference>
<feature type="compositionally biased region" description="Basic and acidic residues" evidence="12">
    <location>
        <begin position="448"/>
        <end position="474"/>
    </location>
</feature>
<dbReference type="STRING" id="137246.A0A401RQK7"/>
<dbReference type="InterPro" id="IPR005139">
    <property type="entry name" value="PCRF"/>
</dbReference>
<dbReference type="SMART" id="SM00937">
    <property type="entry name" value="PCRF"/>
    <property type="match status" value="1"/>
</dbReference>
<evidence type="ECO:0000256" key="10">
    <source>
        <dbReference type="ARBA" id="ARBA00082737"/>
    </source>
</evidence>
<feature type="compositionally biased region" description="Polar residues" evidence="12">
    <location>
        <begin position="566"/>
        <end position="579"/>
    </location>
</feature>
<evidence type="ECO:0000256" key="3">
    <source>
        <dbReference type="ARBA" id="ARBA00022481"/>
    </source>
</evidence>
<evidence type="ECO:0000256" key="4">
    <source>
        <dbReference type="ARBA" id="ARBA00022917"/>
    </source>
</evidence>
<evidence type="ECO:0000256" key="8">
    <source>
        <dbReference type="ARBA" id="ARBA00055528"/>
    </source>
</evidence>
<feature type="region of interest" description="Disordered" evidence="12">
    <location>
        <begin position="439"/>
        <end position="506"/>
    </location>
</feature>
<dbReference type="GO" id="GO:0070126">
    <property type="term" value="P:mitochondrial translational termination"/>
    <property type="evidence" value="ECO:0007669"/>
    <property type="project" value="UniProtKB-ARBA"/>
</dbReference>
<dbReference type="Gene3D" id="3.30.70.1660">
    <property type="match status" value="1"/>
</dbReference>
<feature type="compositionally biased region" description="Basic and acidic residues" evidence="12">
    <location>
        <begin position="496"/>
        <end position="506"/>
    </location>
</feature>
<dbReference type="InterPro" id="IPR050057">
    <property type="entry name" value="Prokaryotic/Mito_RF"/>
</dbReference>
<evidence type="ECO:0000313" key="14">
    <source>
        <dbReference type="EMBL" id="GCC20511.1"/>
    </source>
</evidence>
<dbReference type="EMBL" id="BEZZ01001816">
    <property type="protein sequence ID" value="GCC20511.1"/>
    <property type="molecule type" value="Genomic_DNA"/>
</dbReference>
<protein>
    <recommendedName>
        <fullName evidence="9">Peptide chain release factor 1-like, mitochondrial</fullName>
    </recommendedName>
    <alternativeName>
        <fullName evidence="10">Mitochondrial translational release factor 1-like</fullName>
    </alternativeName>
</protein>
<comment type="similarity">
    <text evidence="2">Belongs to the prokaryotic/mitochondrial release factor family.</text>
</comment>
<feature type="domain" description="Prokaryotic-type class I peptide chain release factors" evidence="13">
    <location>
        <begin position="307"/>
        <end position="323"/>
    </location>
</feature>
<dbReference type="PANTHER" id="PTHR43804:SF3">
    <property type="entry name" value="PEPTIDE CHAIN RELEASE FACTOR 1-LIKE, MITOCHONDRIAL"/>
    <property type="match status" value="1"/>
</dbReference>
<dbReference type="FunFam" id="3.30.70.1660:FF:000011">
    <property type="entry name" value="Peptide chain release factor 1-like, mitochondrial"/>
    <property type="match status" value="1"/>
</dbReference>
<proteinExistence type="inferred from homology"/>
<dbReference type="Gene3D" id="6.10.140.1950">
    <property type="match status" value="1"/>
</dbReference>
<comment type="caution">
    <text evidence="14">The sequence shown here is derived from an EMBL/GenBank/DDBJ whole genome shotgun (WGS) entry which is preliminary data.</text>
</comment>
<comment type="function">
    <text evidence="8">Mitochondrial peptide chain release factor that directs the termination of translation in response to the peptide chain termination codons UAA and UAG.</text>
</comment>
<evidence type="ECO:0000256" key="2">
    <source>
        <dbReference type="ARBA" id="ARBA00010835"/>
    </source>
</evidence>
<dbReference type="FunFam" id="3.30.160.20:FF:000004">
    <property type="entry name" value="Peptide chain release factor 1"/>
    <property type="match status" value="1"/>
</dbReference>
<feature type="coiled-coil region" evidence="11">
    <location>
        <begin position="130"/>
        <end position="160"/>
    </location>
</feature>
<dbReference type="Gene3D" id="3.30.160.20">
    <property type="match status" value="1"/>
</dbReference>
<name>A0A401RQK7_CHIPU</name>
<dbReference type="SUPFAM" id="SSF75620">
    <property type="entry name" value="Release factor"/>
    <property type="match status" value="1"/>
</dbReference>
<dbReference type="SUPFAM" id="SSF81383">
    <property type="entry name" value="F-box domain"/>
    <property type="match status" value="1"/>
</dbReference>
<dbReference type="GO" id="GO:0016149">
    <property type="term" value="F:translation release factor activity, codon specific"/>
    <property type="evidence" value="ECO:0007669"/>
    <property type="project" value="UniProtKB-ARBA"/>
</dbReference>
<dbReference type="AlphaFoldDB" id="A0A401RQK7"/>
<dbReference type="Proteomes" id="UP000287033">
    <property type="component" value="Unassembled WGS sequence"/>
</dbReference>
<dbReference type="InterPro" id="IPR045853">
    <property type="entry name" value="Pep_chain_release_fac_I_sf"/>
</dbReference>
<evidence type="ECO:0000313" key="15">
    <source>
        <dbReference type="Proteomes" id="UP000287033"/>
    </source>
</evidence>
<evidence type="ECO:0000259" key="13">
    <source>
        <dbReference type="PROSITE" id="PS00745"/>
    </source>
</evidence>
<dbReference type="OrthoDB" id="2019491at2759"/>
<evidence type="ECO:0000256" key="11">
    <source>
        <dbReference type="SAM" id="Coils"/>
    </source>
</evidence>
<evidence type="ECO:0000256" key="6">
    <source>
        <dbReference type="ARBA" id="ARBA00023054"/>
    </source>
</evidence>
<dbReference type="InterPro" id="IPR036047">
    <property type="entry name" value="F-box-like_dom_sf"/>
</dbReference>
<dbReference type="GO" id="GO:0005739">
    <property type="term" value="C:mitochondrion"/>
    <property type="evidence" value="ECO:0007669"/>
    <property type="project" value="UniProtKB-SubCell"/>
</dbReference>
<dbReference type="InterPro" id="IPR000352">
    <property type="entry name" value="Pep_chain_release_fac_I"/>
</dbReference>
<feature type="region of interest" description="Disordered" evidence="12">
    <location>
        <begin position="565"/>
        <end position="589"/>
    </location>
</feature>
<keyword evidence="4" id="KW-0648">Protein biosynthesis</keyword>
<keyword evidence="15" id="KW-1185">Reference proteome</keyword>
<dbReference type="Pfam" id="PF00646">
    <property type="entry name" value="F-box"/>
    <property type="match status" value="1"/>
</dbReference>
<evidence type="ECO:0000256" key="7">
    <source>
        <dbReference type="ARBA" id="ARBA00023128"/>
    </source>
</evidence>
<sequence>MLFVSRTLPIALKANGRQTLRLSCLVKPRFLCLRKCFQQVARPAFCWSPSANLLAGIPKHVRTYMASAEMVETLFAQSSLQAYLRKLEQEYTESVQRLNSTQTSTREVEGERTKLLKRRVTELAPVIMELQQLKLKMQELQDIEALLKDEDIDLKRLAENEESSCLETIQLLKSKIISLLIPTEEADDNDLILEVTAGVGGQEAMLFTAEMFEMYQNYASYKNWQFEVLDYCHSDIGGLRHAAASVSGLETYKHMKYEGGVHRVQRIPKTEKQGRTHTSTMTVAILPQPTEIDMTINPKDLRIETKRASGAGGQHVNTTDSAVRILHIPTGVAAECQQERSQLKNREKAMQMLRAKLYSMKLEEQTNKRHYARKIQIGTKGRSEKIRTYNFPQDRITDHRTGKSFHDLRTFMMGEELLDEMVEDLKSLADSESLLEFLEQSTSSQQNEQRHRICVEQTQREIQPREKREREKADSTLGQIERGERQWIQPQGPRNTQREREIERDPGRGDLVVSVLREAAGETTILNTFDMKYTSRVSHWSSCLSCTVSNDNDNMKTRSWKAGSLQRDSNCPQHCPNTGSPDSSTDATISSSAMGKLTVAVPAEPQPKLVVCSYVTSESNSNLSPDSGLLSPDSGYLSLLNQSSLSVEEEGNLVQDGDHRIGGSSDNQAHEGEQPSGKNVENPAAVSPTQNRTGDPGLEAKPSEKNLALTKWQRLPALQVGWAVCQSMGRVKGKLRVDKSLLKETLRGQVFTVDNLIGRKMGLEYVDIWKELLDRGFPNLLKIILRFLTLPSLLNCVKVSKTWKRIVYDDKRASQLLRNALHLQRLSGADSLGDTAVRRNVVSRGVLSSVQRVGVVMEVEVEVVMAEVVELDLEVGMEVVVEVDVVVKVVVEVAMVKEVEVEVVEVVGEVLVEVLVEVEVVEMEVLKVEVVVEVVKVLVEVEVVVKVVEVAVVVKVVVEVEVEIFPINTPAVVVTRKLTRSQTGSKFTTVDREL</sequence>
<evidence type="ECO:0000256" key="5">
    <source>
        <dbReference type="ARBA" id="ARBA00022946"/>
    </source>
</evidence>
<feature type="region of interest" description="Disordered" evidence="12">
    <location>
        <begin position="647"/>
        <end position="701"/>
    </location>
</feature>
<dbReference type="Pfam" id="PF03462">
    <property type="entry name" value="PCRF"/>
    <property type="match status" value="1"/>
</dbReference>
<keyword evidence="5" id="KW-0809">Transit peptide</keyword>
<keyword evidence="7" id="KW-0496">Mitochondrion</keyword>
<accession>A0A401RQK7</accession>
<evidence type="ECO:0000256" key="12">
    <source>
        <dbReference type="SAM" id="MobiDB-lite"/>
    </source>
</evidence>
<comment type="subcellular location">
    <subcellularLocation>
        <location evidence="1">Mitochondrion</location>
    </subcellularLocation>
</comment>
<reference evidence="14 15" key="1">
    <citation type="journal article" date="2018" name="Nat. Ecol. Evol.">
        <title>Shark genomes provide insights into elasmobranch evolution and the origin of vertebrates.</title>
        <authorList>
            <person name="Hara Y"/>
            <person name="Yamaguchi K"/>
            <person name="Onimaru K"/>
            <person name="Kadota M"/>
            <person name="Koyanagi M"/>
            <person name="Keeley SD"/>
            <person name="Tatsumi K"/>
            <person name="Tanaka K"/>
            <person name="Motone F"/>
            <person name="Kageyama Y"/>
            <person name="Nozu R"/>
            <person name="Adachi N"/>
            <person name="Nishimura O"/>
            <person name="Nakagawa R"/>
            <person name="Tanegashima C"/>
            <person name="Kiyatake I"/>
            <person name="Matsumoto R"/>
            <person name="Murakumo K"/>
            <person name="Nishida K"/>
            <person name="Terakita A"/>
            <person name="Kuratani S"/>
            <person name="Sato K"/>
            <person name="Hyodo S Kuraku.S."/>
        </authorList>
    </citation>
    <scope>NUCLEOTIDE SEQUENCE [LARGE SCALE GENOMIC DNA]</scope>
</reference>
<dbReference type="Pfam" id="PF00472">
    <property type="entry name" value="RF-1"/>
    <property type="match status" value="1"/>
</dbReference>
<organism evidence="14 15">
    <name type="scientific">Chiloscyllium punctatum</name>
    <name type="common">Brownbanded bambooshark</name>
    <name type="synonym">Hemiscyllium punctatum</name>
    <dbReference type="NCBI Taxonomy" id="137246"/>
    <lineage>
        <taxon>Eukaryota</taxon>
        <taxon>Metazoa</taxon>
        <taxon>Chordata</taxon>
        <taxon>Craniata</taxon>
        <taxon>Vertebrata</taxon>
        <taxon>Chondrichthyes</taxon>
        <taxon>Elasmobranchii</taxon>
        <taxon>Galeomorphii</taxon>
        <taxon>Galeoidea</taxon>
        <taxon>Orectolobiformes</taxon>
        <taxon>Hemiscylliidae</taxon>
        <taxon>Chiloscyllium</taxon>
    </lineage>
</organism>
<evidence type="ECO:0000256" key="9">
    <source>
        <dbReference type="ARBA" id="ARBA00070847"/>
    </source>
</evidence>
<keyword evidence="6 11" id="KW-0175">Coiled coil</keyword>